<evidence type="ECO:0000313" key="3">
    <source>
        <dbReference type="Proteomes" id="UP000295818"/>
    </source>
</evidence>
<sequence length="296" mass="31458">MSKRSASSSASDRGLGPVVEFASRVLAPAGVLTAVLYYFGYVREQALFAYFGIDLGSLDFSTTDYLVRSAGTLFLPLATLLVGAVVAVASHYVLLHLLGRATLRWRRIAWIALAAIATTMLLLGAIGLHRRHDPFLSPLAAPVALGTGALLLEYAVETARATERLPAPLRTALDGTGTLRRVLAAALLLVAVFWATANVAQQRGIAAARAIELTLSTHPQAVVYSRVRLQITGPGVNLEPLGAAGAAFAFRYNGLRMLVHTGGRWFLLPVGWTHDNGATVILLPDTSGDIRVDLAP</sequence>
<organism evidence="2 3">
    <name type="scientific">Kribbella orskensis</name>
    <dbReference type="NCBI Taxonomy" id="2512216"/>
    <lineage>
        <taxon>Bacteria</taxon>
        <taxon>Bacillati</taxon>
        <taxon>Actinomycetota</taxon>
        <taxon>Actinomycetes</taxon>
        <taxon>Propionibacteriales</taxon>
        <taxon>Kribbellaceae</taxon>
        <taxon>Kribbella</taxon>
    </lineage>
</organism>
<dbReference type="EMBL" id="SLWM01000015">
    <property type="protein sequence ID" value="TCO17122.1"/>
    <property type="molecule type" value="Genomic_DNA"/>
</dbReference>
<accession>A0ABY2BFM3</accession>
<keyword evidence="3" id="KW-1185">Reference proteome</keyword>
<dbReference type="Proteomes" id="UP000295818">
    <property type="component" value="Unassembled WGS sequence"/>
</dbReference>
<feature type="transmembrane region" description="Helical" evidence="1">
    <location>
        <begin position="107"/>
        <end position="129"/>
    </location>
</feature>
<reference evidence="2 3" key="1">
    <citation type="journal article" date="2015" name="Stand. Genomic Sci.">
        <title>Genomic Encyclopedia of Bacterial and Archaeal Type Strains, Phase III: the genomes of soil and plant-associated and newly described type strains.</title>
        <authorList>
            <person name="Whitman W.B."/>
            <person name="Woyke T."/>
            <person name="Klenk H.P."/>
            <person name="Zhou Y."/>
            <person name="Lilburn T.G."/>
            <person name="Beck B.J."/>
            <person name="De Vos P."/>
            <person name="Vandamme P."/>
            <person name="Eisen J.A."/>
            <person name="Garrity G."/>
            <person name="Hugenholtz P."/>
            <person name="Kyrpides N.C."/>
        </authorList>
    </citation>
    <scope>NUCLEOTIDE SEQUENCE [LARGE SCALE GENOMIC DNA]</scope>
    <source>
        <strain evidence="2 3">VKM Ac-2538</strain>
    </source>
</reference>
<feature type="transmembrane region" description="Helical" evidence="1">
    <location>
        <begin position="73"/>
        <end position="95"/>
    </location>
</feature>
<gene>
    <name evidence="2" type="ORF">EV644_115144</name>
</gene>
<evidence type="ECO:0000256" key="1">
    <source>
        <dbReference type="SAM" id="Phobius"/>
    </source>
</evidence>
<proteinExistence type="predicted"/>
<protein>
    <submittedName>
        <fullName evidence="2">Uncharacterized protein</fullName>
    </submittedName>
</protein>
<feature type="transmembrane region" description="Helical" evidence="1">
    <location>
        <begin position="21"/>
        <end position="40"/>
    </location>
</feature>
<name>A0ABY2BFM3_9ACTN</name>
<keyword evidence="1" id="KW-0812">Transmembrane</keyword>
<comment type="caution">
    <text evidence="2">The sequence shown here is derived from an EMBL/GenBank/DDBJ whole genome shotgun (WGS) entry which is preliminary data.</text>
</comment>
<keyword evidence="1" id="KW-0472">Membrane</keyword>
<feature type="transmembrane region" description="Helical" evidence="1">
    <location>
        <begin position="177"/>
        <end position="197"/>
    </location>
</feature>
<feature type="transmembrane region" description="Helical" evidence="1">
    <location>
        <begin position="135"/>
        <end position="156"/>
    </location>
</feature>
<keyword evidence="1" id="KW-1133">Transmembrane helix</keyword>
<evidence type="ECO:0000313" key="2">
    <source>
        <dbReference type="EMBL" id="TCO17122.1"/>
    </source>
</evidence>